<reference evidence="2 3" key="1">
    <citation type="submission" date="2024-02" db="EMBL/GenBank/DDBJ databases">
        <title>High-quality chromosome-scale genome assembly of Pensacola bahiagrass (Paspalum notatum Flugge var. saurae).</title>
        <authorList>
            <person name="Vega J.M."/>
            <person name="Podio M."/>
            <person name="Orjuela J."/>
            <person name="Siena L.A."/>
            <person name="Pessino S.C."/>
            <person name="Combes M.C."/>
            <person name="Mariac C."/>
            <person name="Albertini E."/>
            <person name="Pupilli F."/>
            <person name="Ortiz J.P.A."/>
            <person name="Leblanc O."/>
        </authorList>
    </citation>
    <scope>NUCLEOTIDE SEQUENCE [LARGE SCALE GENOMIC DNA]</scope>
    <source>
        <strain evidence="2">R1</strain>
        <tissue evidence="2">Leaf</tissue>
    </source>
</reference>
<evidence type="ECO:0000313" key="3">
    <source>
        <dbReference type="Proteomes" id="UP001341281"/>
    </source>
</evidence>
<sequence length="361" mass="40529">MDLVRLLLVLEATRDWSVHHMDVKSAFLNRELTEVMHMRQPPGFVVAGEEKKVLQLRKALYGLRQAPRAWNIKLDSTLATLGFKKCASEHALYTRRSKEGTLIVGVYVDDLIVTGSMQQETDRFKAEMAAKFKMSGLGLLSYYLGIEVKQGKQAIELCQSAYALKLLERAGLKGLIVPSWFMEDPHKDHMAAVKHLLRYIAGSYELGLAYPRRKKTSELELIGFSDSDMGGDLDGRKSTSGMVFFLGTCPISWHYMSRSLAEEAAGGNHGQAVAAPILRIDNKSGIELGKNPVLHSRSKHIDIKFHFIRDCVEKRQVILDQVGTSQQLADVFTKPLGKNKFEEMKTQVGMKQPKELKLHVS</sequence>
<dbReference type="SUPFAM" id="SSF56672">
    <property type="entry name" value="DNA/RNA polymerases"/>
    <property type="match status" value="1"/>
</dbReference>
<dbReference type="PANTHER" id="PTHR11439">
    <property type="entry name" value="GAG-POL-RELATED RETROTRANSPOSON"/>
    <property type="match status" value="1"/>
</dbReference>
<dbReference type="Pfam" id="PF07727">
    <property type="entry name" value="RVT_2"/>
    <property type="match status" value="1"/>
</dbReference>
<keyword evidence="3" id="KW-1185">Reference proteome</keyword>
<dbReference type="Proteomes" id="UP001341281">
    <property type="component" value="Chromosome 02"/>
</dbReference>
<proteinExistence type="predicted"/>
<protein>
    <recommendedName>
        <fullName evidence="1">Reverse transcriptase Ty1/copia-type domain-containing protein</fullName>
    </recommendedName>
</protein>
<gene>
    <name evidence="2" type="ORF">U9M48_008612</name>
</gene>
<feature type="domain" description="Reverse transcriptase Ty1/copia-type" evidence="1">
    <location>
        <begin position="2"/>
        <end position="173"/>
    </location>
</feature>
<dbReference type="CDD" id="cd09272">
    <property type="entry name" value="RNase_HI_RT_Ty1"/>
    <property type="match status" value="1"/>
</dbReference>
<evidence type="ECO:0000313" key="2">
    <source>
        <dbReference type="EMBL" id="WVZ58331.1"/>
    </source>
</evidence>
<dbReference type="PANTHER" id="PTHR11439:SF515">
    <property type="entry name" value="GAG-POL POLYPROTEIN"/>
    <property type="match status" value="1"/>
</dbReference>
<evidence type="ECO:0000259" key="1">
    <source>
        <dbReference type="Pfam" id="PF07727"/>
    </source>
</evidence>
<accession>A0AAQ3WDY2</accession>
<dbReference type="InterPro" id="IPR013103">
    <property type="entry name" value="RVT_2"/>
</dbReference>
<dbReference type="InterPro" id="IPR043502">
    <property type="entry name" value="DNA/RNA_pol_sf"/>
</dbReference>
<name>A0AAQ3WDY2_PASNO</name>
<dbReference type="AlphaFoldDB" id="A0AAQ3WDY2"/>
<dbReference type="EMBL" id="CP144746">
    <property type="protein sequence ID" value="WVZ58331.1"/>
    <property type="molecule type" value="Genomic_DNA"/>
</dbReference>
<organism evidence="2 3">
    <name type="scientific">Paspalum notatum var. saurae</name>
    <dbReference type="NCBI Taxonomy" id="547442"/>
    <lineage>
        <taxon>Eukaryota</taxon>
        <taxon>Viridiplantae</taxon>
        <taxon>Streptophyta</taxon>
        <taxon>Embryophyta</taxon>
        <taxon>Tracheophyta</taxon>
        <taxon>Spermatophyta</taxon>
        <taxon>Magnoliopsida</taxon>
        <taxon>Liliopsida</taxon>
        <taxon>Poales</taxon>
        <taxon>Poaceae</taxon>
        <taxon>PACMAD clade</taxon>
        <taxon>Panicoideae</taxon>
        <taxon>Andropogonodae</taxon>
        <taxon>Paspaleae</taxon>
        <taxon>Paspalinae</taxon>
        <taxon>Paspalum</taxon>
    </lineage>
</organism>